<keyword evidence="3" id="KW-1185">Reference proteome</keyword>
<keyword evidence="1" id="KW-0812">Transmembrane</keyword>
<feature type="transmembrane region" description="Helical" evidence="1">
    <location>
        <begin position="111"/>
        <end position="127"/>
    </location>
</feature>
<keyword evidence="1" id="KW-0472">Membrane</keyword>
<reference evidence="2 3" key="1">
    <citation type="submission" date="2024-01" db="EMBL/GenBank/DDBJ databases">
        <authorList>
            <person name="Allen C."/>
            <person name="Tagirdzhanova G."/>
        </authorList>
    </citation>
    <scope>NUCLEOTIDE SEQUENCE [LARGE SCALE GENOMIC DNA]</scope>
    <source>
        <strain evidence="2 3">CBS 573.63</strain>
    </source>
</reference>
<name>A0ABP0E3V8_9PEZI</name>
<evidence type="ECO:0008006" key="4">
    <source>
        <dbReference type="Google" id="ProtNLM"/>
    </source>
</evidence>
<proteinExistence type="predicted"/>
<keyword evidence="1" id="KW-1133">Transmembrane helix</keyword>
<feature type="transmembrane region" description="Helical" evidence="1">
    <location>
        <begin position="74"/>
        <end position="99"/>
    </location>
</feature>
<feature type="transmembrane region" description="Helical" evidence="1">
    <location>
        <begin position="9"/>
        <end position="33"/>
    </location>
</feature>
<evidence type="ECO:0000256" key="1">
    <source>
        <dbReference type="SAM" id="Phobius"/>
    </source>
</evidence>
<dbReference type="Proteomes" id="UP001642501">
    <property type="component" value="Unassembled WGS sequence"/>
</dbReference>
<protein>
    <recommendedName>
        <fullName evidence="4">Integral membrane protein</fullName>
    </recommendedName>
</protein>
<dbReference type="Pfam" id="PF14087">
    <property type="entry name" value="DUF4267"/>
    <property type="match status" value="1"/>
</dbReference>
<comment type="caution">
    <text evidence="2">The sequence shown here is derived from an EMBL/GenBank/DDBJ whole genome shotgun (WGS) entry which is preliminary data.</text>
</comment>
<evidence type="ECO:0000313" key="3">
    <source>
        <dbReference type="Proteomes" id="UP001642501"/>
    </source>
</evidence>
<organism evidence="2 3">
    <name type="scientific">Sporothrix epigloea</name>
    <dbReference type="NCBI Taxonomy" id="1892477"/>
    <lineage>
        <taxon>Eukaryota</taxon>
        <taxon>Fungi</taxon>
        <taxon>Dikarya</taxon>
        <taxon>Ascomycota</taxon>
        <taxon>Pezizomycotina</taxon>
        <taxon>Sordariomycetes</taxon>
        <taxon>Sordariomycetidae</taxon>
        <taxon>Ophiostomatales</taxon>
        <taxon>Ophiostomataceae</taxon>
        <taxon>Sporothrix</taxon>
    </lineage>
</organism>
<evidence type="ECO:0000313" key="2">
    <source>
        <dbReference type="EMBL" id="CAK7275273.1"/>
    </source>
</evidence>
<sequence length="131" mass="14031">MYFSPIPSYALGTIFVGIGVLTLVAPTTDYAIFGVPLEPPASGSSSQAGTVSPMAYAKGIRDIAFGLTYVGLQYYRLGTAITVFSAVLCFVALADGAIVYMYGGRDHRSKAFNHWGGLVGFAVWVTWRSQF</sequence>
<accession>A0ABP0E3V8</accession>
<gene>
    <name evidence="2" type="ORF">SEPCBS57363_006597</name>
</gene>
<dbReference type="EMBL" id="CAWUOM010000214">
    <property type="protein sequence ID" value="CAK7275273.1"/>
    <property type="molecule type" value="Genomic_DNA"/>
</dbReference>
<dbReference type="InterPro" id="IPR025363">
    <property type="entry name" value="DUF4267"/>
</dbReference>